<dbReference type="FunFam" id="3.40.50.980:FF:000001">
    <property type="entry name" value="Non-ribosomal peptide synthetase"/>
    <property type="match status" value="1"/>
</dbReference>
<evidence type="ECO:0000259" key="2">
    <source>
        <dbReference type="Pfam" id="PF00501"/>
    </source>
</evidence>
<feature type="region of interest" description="Disordered" evidence="1">
    <location>
        <begin position="1"/>
        <end position="20"/>
    </location>
</feature>
<dbReference type="Gene3D" id="3.30.300.30">
    <property type="match status" value="1"/>
</dbReference>
<proteinExistence type="predicted"/>
<name>A0A495VXT4_9PSEU</name>
<dbReference type="GO" id="GO:0044550">
    <property type="term" value="P:secondary metabolite biosynthetic process"/>
    <property type="evidence" value="ECO:0007669"/>
    <property type="project" value="TreeGrafter"/>
</dbReference>
<dbReference type="GO" id="GO:0031177">
    <property type="term" value="F:phosphopantetheine binding"/>
    <property type="evidence" value="ECO:0007669"/>
    <property type="project" value="TreeGrafter"/>
</dbReference>
<keyword evidence="5" id="KW-1185">Reference proteome</keyword>
<dbReference type="InterPro" id="IPR045851">
    <property type="entry name" value="AMP-bd_C_sf"/>
</dbReference>
<sequence>MTTHVPPATPVGDPLPAVDRTTRDTTKHLHAVHVRVPPPPGDDLAAVVAVVAALVAGYRGDDTIVLACPDPDPRATGLRLVRCAPDLDAPFGELAGAVGAALAVAPRVAPRDWADATWLCLPEVSRSVDGWDVEIRYDGRRWEPTVAERAFARSAEVAASVRRSTPRRAIGVPTAADLRLIAEVNDTAAPFDGEVRLDGLFDRRARHAPDAPALVHDGGVLTYRDLDERVERLAHALRERGVGPGDVVGVLLRRGVPSITAIMAVLRVGAAYLPLDPANPPGRTHHILTDARARLLLTDGDVVPPASCAVLDPATADSTATGDPRPGRGSGDPAYVIYTSGSTGRPKGVVVGHRAVVNRLSWMQRAYPIGVDDVLLHKTPVSFDVSVWELFWWTAHGASLCLLAPGGEKDPAAITTAIGRHGVTVVHFVPSMLDAFLDHVDRVRPLAQLRSLRTVFTSGEALTPEQVGRFHRLLAEETGARLVNLYGPTEATVDVSHFPCVEPEPHRVPIGRPIDNTRLYVLDDRLAVRPVGAVGELGIAGVCLAAGYLDRPALTAERFPADVAGEERVYLTGDLARLLPSGEFEYLGRVDHQVKIRGMRVEPGEVEAMLREHDDVGDAVVVPFRHAGGGDKLCGFVTLSRPVRVAELKRFLRARLPEHMVPTCFAAVESFPLSANGKLDRKALPPVDLARFARSEDVAFADPAAPDARR</sequence>
<dbReference type="PRINTS" id="PR00154">
    <property type="entry name" value="AMPBINDING"/>
</dbReference>
<feature type="domain" description="AMP-dependent synthetase/ligase" evidence="2">
    <location>
        <begin position="201"/>
        <end position="549"/>
    </location>
</feature>
<dbReference type="InterPro" id="IPR025110">
    <property type="entry name" value="AMP-bd_C"/>
</dbReference>
<evidence type="ECO:0000313" key="5">
    <source>
        <dbReference type="Proteomes" id="UP000282084"/>
    </source>
</evidence>
<dbReference type="Pfam" id="PF00501">
    <property type="entry name" value="AMP-binding"/>
    <property type="match status" value="1"/>
</dbReference>
<dbReference type="PANTHER" id="PTHR45527">
    <property type="entry name" value="NONRIBOSOMAL PEPTIDE SYNTHETASE"/>
    <property type="match status" value="1"/>
</dbReference>
<accession>A0A495VXT4</accession>
<protein>
    <submittedName>
        <fullName evidence="4">Amino acid adenylation domain-containing protein</fullName>
    </submittedName>
</protein>
<feature type="domain" description="AMP-binding enzyme C-terminal" evidence="3">
    <location>
        <begin position="605"/>
        <end position="678"/>
    </location>
</feature>
<evidence type="ECO:0000313" key="4">
    <source>
        <dbReference type="EMBL" id="RKT54241.1"/>
    </source>
</evidence>
<reference evidence="4 5" key="1">
    <citation type="submission" date="2018-10" db="EMBL/GenBank/DDBJ databases">
        <title>Sequencing the genomes of 1000 actinobacteria strains.</title>
        <authorList>
            <person name="Klenk H.-P."/>
        </authorList>
    </citation>
    <scope>NUCLEOTIDE SEQUENCE [LARGE SCALE GENOMIC DNA]</scope>
    <source>
        <strain evidence="4 5">DSM 43800</strain>
    </source>
</reference>
<dbReference type="FunFam" id="3.40.50.12780:FF:000012">
    <property type="entry name" value="Non-ribosomal peptide synthetase"/>
    <property type="match status" value="1"/>
</dbReference>
<evidence type="ECO:0000256" key="1">
    <source>
        <dbReference type="SAM" id="MobiDB-lite"/>
    </source>
</evidence>
<evidence type="ECO:0000259" key="3">
    <source>
        <dbReference type="Pfam" id="PF13193"/>
    </source>
</evidence>
<dbReference type="InterPro" id="IPR010071">
    <property type="entry name" value="AA_adenyl_dom"/>
</dbReference>
<dbReference type="Gene3D" id="2.30.38.10">
    <property type="entry name" value="Luciferase, Domain 3"/>
    <property type="match status" value="1"/>
</dbReference>
<organism evidence="4 5">
    <name type="scientific">Saccharothrix australiensis</name>
    <dbReference type="NCBI Taxonomy" id="2072"/>
    <lineage>
        <taxon>Bacteria</taxon>
        <taxon>Bacillati</taxon>
        <taxon>Actinomycetota</taxon>
        <taxon>Actinomycetes</taxon>
        <taxon>Pseudonocardiales</taxon>
        <taxon>Pseudonocardiaceae</taxon>
        <taxon>Saccharothrix</taxon>
    </lineage>
</organism>
<dbReference type="CDD" id="cd05930">
    <property type="entry name" value="A_NRPS"/>
    <property type="match status" value="1"/>
</dbReference>
<dbReference type="EMBL" id="RBXO01000001">
    <property type="protein sequence ID" value="RKT54241.1"/>
    <property type="molecule type" value="Genomic_DNA"/>
</dbReference>
<dbReference type="OrthoDB" id="2472181at2"/>
<dbReference type="InterPro" id="IPR000873">
    <property type="entry name" value="AMP-dep_synth/lig_dom"/>
</dbReference>
<dbReference type="PROSITE" id="PS00455">
    <property type="entry name" value="AMP_BINDING"/>
    <property type="match status" value="1"/>
</dbReference>
<comment type="caution">
    <text evidence="4">The sequence shown here is derived from an EMBL/GenBank/DDBJ whole genome shotgun (WGS) entry which is preliminary data.</text>
</comment>
<dbReference type="FunFam" id="3.40.50.980:FF:000002">
    <property type="entry name" value="Enterobactin synthetase component F"/>
    <property type="match status" value="1"/>
</dbReference>
<dbReference type="PANTHER" id="PTHR45527:SF14">
    <property type="entry name" value="PLIPASTATIN SYNTHASE SUBUNIT B"/>
    <property type="match status" value="1"/>
</dbReference>
<dbReference type="NCBIfam" id="TIGR01733">
    <property type="entry name" value="AA-adenyl-dom"/>
    <property type="match status" value="1"/>
</dbReference>
<dbReference type="InterPro" id="IPR020459">
    <property type="entry name" value="AMP-binding"/>
</dbReference>
<gene>
    <name evidence="4" type="ORF">C8E97_2857</name>
</gene>
<dbReference type="GO" id="GO:0043041">
    <property type="term" value="P:amino acid activation for nonribosomal peptide biosynthetic process"/>
    <property type="evidence" value="ECO:0007669"/>
    <property type="project" value="TreeGrafter"/>
</dbReference>
<dbReference type="InterPro" id="IPR020845">
    <property type="entry name" value="AMP-binding_CS"/>
</dbReference>
<dbReference type="Gene3D" id="3.40.50.980">
    <property type="match status" value="2"/>
</dbReference>
<dbReference type="Pfam" id="PF13193">
    <property type="entry name" value="AMP-binding_C"/>
    <property type="match status" value="1"/>
</dbReference>
<dbReference type="AlphaFoldDB" id="A0A495VXT4"/>
<dbReference type="SUPFAM" id="SSF56801">
    <property type="entry name" value="Acetyl-CoA synthetase-like"/>
    <property type="match status" value="1"/>
</dbReference>
<dbReference type="GO" id="GO:0005829">
    <property type="term" value="C:cytosol"/>
    <property type="evidence" value="ECO:0007669"/>
    <property type="project" value="TreeGrafter"/>
</dbReference>
<dbReference type="Proteomes" id="UP000282084">
    <property type="component" value="Unassembled WGS sequence"/>
</dbReference>
<dbReference type="RefSeq" id="WP_121005719.1">
    <property type="nucleotide sequence ID" value="NZ_RBXO01000001.1"/>
</dbReference>